<keyword evidence="2" id="KW-1185">Reference proteome</keyword>
<reference evidence="2" key="1">
    <citation type="journal article" date="2019" name="Plant Biotechnol. J.">
        <title>Genome sequencing of the Australian wild diploid species Gossypium australe highlights disease resistance and delayed gland morphogenesis.</title>
        <authorList>
            <person name="Cai Y."/>
            <person name="Cai X."/>
            <person name="Wang Q."/>
            <person name="Wang P."/>
            <person name="Zhang Y."/>
            <person name="Cai C."/>
            <person name="Xu Y."/>
            <person name="Wang K."/>
            <person name="Zhou Z."/>
            <person name="Wang C."/>
            <person name="Geng S."/>
            <person name="Li B."/>
            <person name="Dong Q."/>
            <person name="Hou Y."/>
            <person name="Wang H."/>
            <person name="Ai P."/>
            <person name="Liu Z."/>
            <person name="Yi F."/>
            <person name="Sun M."/>
            <person name="An G."/>
            <person name="Cheng J."/>
            <person name="Zhang Y."/>
            <person name="Shi Q."/>
            <person name="Xie Y."/>
            <person name="Shi X."/>
            <person name="Chang Y."/>
            <person name="Huang F."/>
            <person name="Chen Y."/>
            <person name="Hong S."/>
            <person name="Mi L."/>
            <person name="Sun Q."/>
            <person name="Zhang L."/>
            <person name="Zhou B."/>
            <person name="Peng R."/>
            <person name="Zhang X."/>
            <person name="Liu F."/>
        </authorList>
    </citation>
    <scope>NUCLEOTIDE SEQUENCE [LARGE SCALE GENOMIC DNA]</scope>
    <source>
        <strain evidence="2">cv. PA1801</strain>
    </source>
</reference>
<organism evidence="1 2">
    <name type="scientific">Gossypium australe</name>
    <dbReference type="NCBI Taxonomy" id="47621"/>
    <lineage>
        <taxon>Eukaryota</taxon>
        <taxon>Viridiplantae</taxon>
        <taxon>Streptophyta</taxon>
        <taxon>Embryophyta</taxon>
        <taxon>Tracheophyta</taxon>
        <taxon>Spermatophyta</taxon>
        <taxon>Magnoliopsida</taxon>
        <taxon>eudicotyledons</taxon>
        <taxon>Gunneridae</taxon>
        <taxon>Pentapetalae</taxon>
        <taxon>rosids</taxon>
        <taxon>malvids</taxon>
        <taxon>Malvales</taxon>
        <taxon>Malvaceae</taxon>
        <taxon>Malvoideae</taxon>
        <taxon>Gossypium</taxon>
    </lineage>
</organism>
<sequence>MPQDISLRGVFHYCLRDKRTIRYASPNLINRIKDIRRLPDHRWQIPPTSPRMVPMLRPDLEKPISSPTVSITSGEYDTIVVRFSRDLIVDNRIE</sequence>
<comment type="caution">
    <text evidence="1">The sequence shown here is derived from an EMBL/GenBank/DDBJ whole genome shotgun (WGS) entry which is preliminary data.</text>
</comment>
<gene>
    <name evidence="1" type="ORF">EPI10_020291</name>
</gene>
<name>A0A5B6WDM8_9ROSI</name>
<proteinExistence type="predicted"/>
<dbReference type="Proteomes" id="UP000325315">
    <property type="component" value="Unassembled WGS sequence"/>
</dbReference>
<dbReference type="EMBL" id="SMMG02000003">
    <property type="protein sequence ID" value="KAA3479809.1"/>
    <property type="molecule type" value="Genomic_DNA"/>
</dbReference>
<evidence type="ECO:0000313" key="1">
    <source>
        <dbReference type="EMBL" id="KAA3479809.1"/>
    </source>
</evidence>
<dbReference type="AlphaFoldDB" id="A0A5B6WDM8"/>
<accession>A0A5B6WDM8</accession>
<evidence type="ECO:0000313" key="2">
    <source>
        <dbReference type="Proteomes" id="UP000325315"/>
    </source>
</evidence>
<protein>
    <submittedName>
        <fullName evidence="1">Uncharacterized protein</fullName>
    </submittedName>
</protein>